<feature type="region of interest" description="Disordered" evidence="1">
    <location>
        <begin position="609"/>
        <end position="725"/>
    </location>
</feature>
<feature type="region of interest" description="Disordered" evidence="1">
    <location>
        <begin position="1011"/>
        <end position="1038"/>
    </location>
</feature>
<dbReference type="OrthoDB" id="9932926at2759"/>
<feature type="compositionally biased region" description="Low complexity" evidence="1">
    <location>
        <begin position="1080"/>
        <end position="1095"/>
    </location>
</feature>
<feature type="region of interest" description="Disordered" evidence="1">
    <location>
        <begin position="470"/>
        <end position="519"/>
    </location>
</feature>
<evidence type="ECO:0000256" key="1">
    <source>
        <dbReference type="SAM" id="MobiDB-lite"/>
    </source>
</evidence>
<feature type="compositionally biased region" description="Polar residues" evidence="1">
    <location>
        <begin position="183"/>
        <end position="194"/>
    </location>
</feature>
<dbReference type="Proteomes" id="UP000501346">
    <property type="component" value="Chromosome SeVI"/>
</dbReference>
<feature type="compositionally biased region" description="Basic and acidic residues" evidence="1">
    <location>
        <begin position="942"/>
        <end position="957"/>
    </location>
</feature>
<sequence>MVEPSTVKDQELNIQPTKVSGDENAHTSVSIDPSFLSVENLTNGEDELTDDIDEVLNTTENFAMELTSQRKFLKLRNKKKNQKQKKSGISGATSVELRDLVDETVTILPRDVSSHNLRQEDDIIKVNIDTSNDGIESSVDASTDIDMDINESSTNESAKTGVDNIPTRKSKKGKKKKVKKARSSLNSTGSTDSLNQSTLDSILVGIEEYLQDDNSKDDEDIKVNVIKDEVIEDKQTTDNEVSKISCIPLSEKRFDEGKENIETVKKSTQEILNADVINTDHYENQYRAGLGEVERATSQEHNDTLNTGKESIDHHHKPRSLDEEKENTEIATADSLLQSGTKIAKTDTSAMDGFHSNTGKFKGSDLEEGRQTDTAQKPEHPLNVELKDEDKNKSHALELQTKGNEKPVTANHKKDENVKKFKGIVSKKDTTLEEDPIKKEADIDNTAYQTGCTSEDELQDNAVKVPLEAVKNEKENSTSQELETGNTTEQPAAVKNNKVSGIEEGSSSKKDMTSGGYKEKLKTGYDSIARELEGNAKFEETSEKPARKDSAEVASKENEPKEHVILEMSRVDTEEKEVETAEALKGDTNGKAFSAAEALKEDTKVHGAVAAKTSKEDAKVKGVETAKEAKKTEDARTSEPIKESTNVKDADATKQEAKGDFTETNEAVREAAQPENGKDADASGENTQTKDPEVAKEDAEAVKEGVKSEDVKVADTEDTEATEAIKATDATEAIKAAKSTDATEAIKAAKSTDATEAIKAAKSTDATEAIKAAKATDATDAIKATDATEAAKTLEEDTKEQGVEVVKKCVETEDVKVEDVKVEDTKVEDAEAAGALKEDAKEKGVKTVRETMKSEETKVEADETVKDTEAAKALEKDTEGQGVEAVKIGVKSEDTKVEDAKVEDAKVEDAEALEEDAKGQNVEDNRAFGEGATAANASYPVKPDESFSKEDTKARETEEGEMEDLITDLTEEGKLEKNTKDHGDRETETIQEEVEICGLDFTEEAALETREASFNGEDRHVSEATSQSEKAKEVSEEPTADDIFKDIMDETDEFLEQLKIVDDSEINALLQSLEGKDTKTQNTKTQNTSQNTQDQAKVQAQAVIKTSEIRKLNEQEPVYIYTSLAGGGFHMIPRTNRLSTILTANRVPFTYRDLGTDDEARKVWKTFSKGRSLPGVVRGRNDLIGNWEDVEEANEDYKLRELIYDTM</sequence>
<dbReference type="EMBL" id="CP049003">
    <property type="protein sequence ID" value="QID84793.1"/>
    <property type="molecule type" value="Genomic_DNA"/>
</dbReference>
<feature type="compositionally biased region" description="Basic and acidic residues" evidence="1">
    <location>
        <begin position="1011"/>
        <end position="1022"/>
    </location>
</feature>
<feature type="compositionally biased region" description="Basic and acidic residues" evidence="1">
    <location>
        <begin position="688"/>
        <end position="715"/>
    </location>
</feature>
<feature type="compositionally biased region" description="Basic and acidic residues" evidence="1">
    <location>
        <begin position="894"/>
        <end position="927"/>
    </location>
</feature>
<name>A0A6C1E7D5_SACPS</name>
<feature type="region of interest" description="Disordered" evidence="1">
    <location>
        <begin position="1"/>
        <end position="30"/>
    </location>
</feature>
<dbReference type="SUPFAM" id="SSF52833">
    <property type="entry name" value="Thioredoxin-like"/>
    <property type="match status" value="1"/>
</dbReference>
<feature type="compositionally biased region" description="Basic and acidic residues" evidence="1">
    <location>
        <begin position="613"/>
        <end position="669"/>
    </location>
</feature>
<feature type="region of interest" description="Disordered" evidence="1">
    <location>
        <begin position="838"/>
        <end position="864"/>
    </location>
</feature>
<feature type="region of interest" description="Disordered" evidence="1">
    <location>
        <begin position="894"/>
        <end position="987"/>
    </location>
</feature>
<feature type="compositionally biased region" description="Basic and acidic residues" evidence="1">
    <location>
        <begin position="362"/>
        <end position="396"/>
    </location>
</feature>
<feature type="compositionally biased region" description="Basic residues" evidence="1">
    <location>
        <begin position="168"/>
        <end position="182"/>
    </location>
</feature>
<evidence type="ECO:0000313" key="3">
    <source>
        <dbReference type="Proteomes" id="UP000501346"/>
    </source>
</evidence>
<protein>
    <submittedName>
        <fullName evidence="2">Uncharacterized protein</fullName>
    </submittedName>
</protein>
<evidence type="ECO:0000313" key="2">
    <source>
        <dbReference type="EMBL" id="QID84793.1"/>
    </source>
</evidence>
<feature type="compositionally biased region" description="Polar residues" evidence="1">
    <location>
        <begin position="349"/>
        <end position="359"/>
    </location>
</feature>
<feature type="region of interest" description="Disordered" evidence="1">
    <location>
        <begin position="135"/>
        <end position="194"/>
    </location>
</feature>
<reference evidence="2 3" key="1">
    <citation type="journal article" date="2019" name="BMC Genomics">
        <title>Chromosome level assembly and comparative genome analysis confirm lager-brewing yeasts originated from a single hybridization.</title>
        <authorList>
            <person name="Salazar A.N."/>
            <person name="Gorter de Vries A.R."/>
            <person name="van den Broek M."/>
            <person name="Brouwers N."/>
            <person name="de la Torre Cortes P."/>
            <person name="Kuijpers N.G.A."/>
            <person name="Daran J.G."/>
            <person name="Abeel T."/>
        </authorList>
    </citation>
    <scope>NUCLEOTIDE SEQUENCE [LARGE SCALE GENOMIC DNA]</scope>
    <source>
        <strain evidence="2 3">CBS 1483</strain>
    </source>
</reference>
<dbReference type="PROSITE" id="PS51354">
    <property type="entry name" value="GLUTAREDOXIN_2"/>
    <property type="match status" value="1"/>
</dbReference>
<dbReference type="AlphaFoldDB" id="A0A6C1E7D5"/>
<feature type="region of interest" description="Disordered" evidence="1">
    <location>
        <begin position="1072"/>
        <end position="1095"/>
    </location>
</feature>
<feature type="compositionally biased region" description="Basic and acidic residues" evidence="1">
    <location>
        <begin position="1"/>
        <end position="11"/>
    </location>
</feature>
<organism evidence="2 3">
    <name type="scientific">Saccharomyces pastorianus</name>
    <name type="common">Lager yeast</name>
    <name type="synonym">Saccharomyces cerevisiae x Saccharomyces eubayanus</name>
    <dbReference type="NCBI Taxonomy" id="27292"/>
    <lineage>
        <taxon>Eukaryota</taxon>
        <taxon>Fungi</taxon>
        <taxon>Dikarya</taxon>
        <taxon>Ascomycota</taxon>
        <taxon>Saccharomycotina</taxon>
        <taxon>Saccharomycetes</taxon>
        <taxon>Saccharomycetales</taxon>
        <taxon>Saccharomycetaceae</taxon>
        <taxon>Saccharomyces</taxon>
    </lineage>
</organism>
<feature type="region of interest" description="Disordered" evidence="1">
    <location>
        <begin position="296"/>
        <end position="327"/>
    </location>
</feature>
<dbReference type="Gene3D" id="3.40.30.10">
    <property type="entry name" value="Glutaredoxin"/>
    <property type="match status" value="1"/>
</dbReference>
<accession>A0A6C1E7D5</accession>
<feature type="region of interest" description="Disordered" evidence="1">
    <location>
        <begin position="349"/>
        <end position="415"/>
    </location>
</feature>
<keyword evidence="3" id="KW-1185">Reference proteome</keyword>
<feature type="compositionally biased region" description="Polar residues" evidence="1">
    <location>
        <begin position="477"/>
        <end position="490"/>
    </location>
</feature>
<gene>
    <name evidence="2" type="ORF">GRS66_007321</name>
</gene>
<feature type="compositionally biased region" description="Basic and acidic residues" evidence="1">
    <location>
        <begin position="971"/>
        <end position="987"/>
    </location>
</feature>
<feature type="compositionally biased region" description="Basic and acidic residues" evidence="1">
    <location>
        <begin position="506"/>
        <end position="519"/>
    </location>
</feature>
<dbReference type="InterPro" id="IPR036249">
    <property type="entry name" value="Thioredoxin-like_sf"/>
</dbReference>
<feature type="region of interest" description="Disordered" evidence="1">
    <location>
        <begin position="533"/>
        <end position="563"/>
    </location>
</feature>
<proteinExistence type="predicted"/>
<feature type="compositionally biased region" description="Acidic residues" evidence="1">
    <location>
        <begin position="958"/>
        <end position="970"/>
    </location>
</feature>